<dbReference type="InterPro" id="IPR029767">
    <property type="entry name" value="WecB-like"/>
</dbReference>
<keyword evidence="8" id="KW-1185">Reference proteome</keyword>
<evidence type="ECO:0000256" key="5">
    <source>
        <dbReference type="RuleBase" id="RU003513"/>
    </source>
</evidence>
<protein>
    <recommendedName>
        <fullName evidence="4">UDP-N-acetylglucosamine 2-epimerase (non-hydrolyzing)</fullName>
        <ecNumber evidence="4">5.1.3.14</ecNumber>
    </recommendedName>
</protein>
<evidence type="ECO:0000256" key="4">
    <source>
        <dbReference type="ARBA" id="ARBA00038858"/>
    </source>
</evidence>
<dbReference type="EMBL" id="JABWRS010000025">
    <property type="protein sequence ID" value="MBC3478524.1"/>
    <property type="molecule type" value="Genomic_DNA"/>
</dbReference>
<dbReference type="EC" id="5.1.3.14" evidence="4"/>
<evidence type="ECO:0000313" key="7">
    <source>
        <dbReference type="EMBL" id="MBC3478524.1"/>
    </source>
</evidence>
<organism evidence="7 8">
    <name type="scientific">Pseudomonas taiwanensis</name>
    <dbReference type="NCBI Taxonomy" id="470150"/>
    <lineage>
        <taxon>Bacteria</taxon>
        <taxon>Pseudomonadati</taxon>
        <taxon>Pseudomonadota</taxon>
        <taxon>Gammaproteobacteria</taxon>
        <taxon>Pseudomonadales</taxon>
        <taxon>Pseudomonadaceae</taxon>
        <taxon>Pseudomonas</taxon>
    </lineage>
</organism>
<dbReference type="SUPFAM" id="SSF53756">
    <property type="entry name" value="UDP-Glycosyltransferase/glycogen phosphorylase"/>
    <property type="match status" value="1"/>
</dbReference>
<accession>A0ABR6VDN7</accession>
<dbReference type="Gene3D" id="3.40.50.2000">
    <property type="entry name" value="Glycogen Phosphorylase B"/>
    <property type="match status" value="2"/>
</dbReference>
<dbReference type="CDD" id="cd03786">
    <property type="entry name" value="GTB_UDP-GlcNAc_2-Epimerase"/>
    <property type="match status" value="1"/>
</dbReference>
<reference evidence="7 8" key="1">
    <citation type="journal article" date="2020" name="Microorganisms">
        <title>Reliable Identification of Environmental Pseudomonas Isolates Using the rpoD Gene.</title>
        <authorList>
            <consortium name="The Broad Institute Genome Sequencing Platform"/>
            <person name="Girard L."/>
            <person name="Lood C."/>
            <person name="Rokni-Zadeh H."/>
            <person name="van Noort V."/>
            <person name="Lavigne R."/>
            <person name="De Mot R."/>
        </authorList>
    </citation>
    <scope>NUCLEOTIDE SEQUENCE [LARGE SCALE GENOMIC DNA]</scope>
    <source>
        <strain evidence="7 8">RW7P2</strain>
    </source>
</reference>
<proteinExistence type="inferred from homology"/>
<sequence length="384" mass="42862">MSKTVMMVFGTRPEAIKMAPLARVLRDCPALDLHICSTGQHREMLEQVLTAFGLTVDQDLKVMTQNQTLNGLARDLLDKIDKAYEQVQPKIVLVHGDTTTSFIAALAAFHRHIPIGHVEAGLRTGNLQQPWPEEANRRLTGVIADLHFAPTTKARDNLLHEGVPLEHIEVTGNTVIDALLWMREHLTRSHWRPAADSPLGKLRDDQRMVLVTGHRRENFGAGFERICLALAELALRYPDVQFVYPVHLNPQVQKAVYGVLSGRENVHLVAPQDYQHFVWLMNRAYLILTDSGGVQEEAPALGKPVLVLRKVTERPSVLEGGTVKLVGTLTERIVKETSQLLDDPEAYSKMARVFTPFGDGHASEKIADRLSDWLDATAVKRDDA</sequence>
<feature type="domain" description="UDP-N-acetylglucosamine 2-epimerase" evidence="6">
    <location>
        <begin position="26"/>
        <end position="370"/>
    </location>
</feature>
<dbReference type="PANTHER" id="PTHR43174:SF2">
    <property type="entry name" value="UDP-N-ACETYLGLUCOSAMINE 2-EPIMERASE"/>
    <property type="match status" value="1"/>
</dbReference>
<dbReference type="InterPro" id="IPR003331">
    <property type="entry name" value="UDP_GlcNAc_Epimerase_2_dom"/>
</dbReference>
<comment type="caution">
    <text evidence="7">The sequence shown here is derived from an EMBL/GenBank/DDBJ whole genome shotgun (WGS) entry which is preliminary data.</text>
</comment>
<dbReference type="NCBIfam" id="TIGR00236">
    <property type="entry name" value="wecB"/>
    <property type="match status" value="1"/>
</dbReference>
<keyword evidence="1 5" id="KW-0413">Isomerase</keyword>
<gene>
    <name evidence="7" type="primary">wecB</name>
    <name evidence="7" type="ORF">HU747_23345</name>
</gene>
<comment type="catalytic activity">
    <reaction evidence="2">
        <text>UDP-N-acetyl-alpha-D-glucosamine = UDP-N-acetyl-alpha-D-mannosamine</text>
        <dbReference type="Rhea" id="RHEA:17213"/>
        <dbReference type="ChEBI" id="CHEBI:57705"/>
        <dbReference type="ChEBI" id="CHEBI:68623"/>
        <dbReference type="EC" id="5.1.3.14"/>
    </reaction>
</comment>
<evidence type="ECO:0000256" key="2">
    <source>
        <dbReference type="ARBA" id="ARBA00036080"/>
    </source>
</evidence>
<comment type="similarity">
    <text evidence="3 5">Belongs to the UDP-N-acetylglucosamine 2-epimerase family.</text>
</comment>
<dbReference type="PANTHER" id="PTHR43174">
    <property type="entry name" value="UDP-N-ACETYLGLUCOSAMINE 2-EPIMERASE"/>
    <property type="match status" value="1"/>
</dbReference>
<dbReference type="RefSeq" id="WP_023380451.1">
    <property type="nucleotide sequence ID" value="NZ_JABWRR010000028.1"/>
</dbReference>
<evidence type="ECO:0000256" key="1">
    <source>
        <dbReference type="ARBA" id="ARBA00023235"/>
    </source>
</evidence>
<dbReference type="Pfam" id="PF02350">
    <property type="entry name" value="Epimerase_2"/>
    <property type="match status" value="1"/>
</dbReference>
<evidence type="ECO:0000313" key="8">
    <source>
        <dbReference type="Proteomes" id="UP000628086"/>
    </source>
</evidence>
<name>A0ABR6VDN7_9PSED</name>
<dbReference type="Proteomes" id="UP000628086">
    <property type="component" value="Unassembled WGS sequence"/>
</dbReference>
<evidence type="ECO:0000259" key="6">
    <source>
        <dbReference type="Pfam" id="PF02350"/>
    </source>
</evidence>
<dbReference type="GO" id="GO:0008761">
    <property type="term" value="F:UDP-N-acetylglucosamine 2-epimerase activity"/>
    <property type="evidence" value="ECO:0007669"/>
    <property type="project" value="UniProtKB-EC"/>
</dbReference>
<evidence type="ECO:0000256" key="3">
    <source>
        <dbReference type="ARBA" id="ARBA00038209"/>
    </source>
</evidence>